<dbReference type="EMBL" id="BLAF01000004">
    <property type="protein sequence ID" value="GES17303.1"/>
    <property type="molecule type" value="Genomic_DNA"/>
</dbReference>
<reference evidence="2 3" key="1">
    <citation type="submission" date="2019-10" db="EMBL/GenBank/DDBJ databases">
        <title>Whole genome shotgun sequence of Acrocarpospora pleiomorpha NBRC 16267.</title>
        <authorList>
            <person name="Ichikawa N."/>
            <person name="Kimura A."/>
            <person name="Kitahashi Y."/>
            <person name="Komaki H."/>
            <person name="Oguchi A."/>
        </authorList>
    </citation>
    <scope>NUCLEOTIDE SEQUENCE [LARGE SCALE GENOMIC DNA]</scope>
    <source>
        <strain evidence="2 3">NBRC 16267</strain>
    </source>
</reference>
<dbReference type="SUPFAM" id="SSF54427">
    <property type="entry name" value="NTF2-like"/>
    <property type="match status" value="1"/>
</dbReference>
<sequence>MTTDTERLKTFVGLMNSGRFDTAREMVAEDVRIEEPDAIPYGGTFTGLAGFDEFRRIFAATWRRWSDGPMWYAENEGTVVKLNVITAVSRATGQEYTTPLAEFFTFTDGKISRITIFYQDVPGFLKAIGS</sequence>
<evidence type="ECO:0000259" key="1">
    <source>
        <dbReference type="Pfam" id="PF12680"/>
    </source>
</evidence>
<dbReference type="AlphaFoldDB" id="A0A5M3XEF8"/>
<dbReference type="Pfam" id="PF12680">
    <property type="entry name" value="SnoaL_2"/>
    <property type="match status" value="1"/>
</dbReference>
<organism evidence="2 3">
    <name type="scientific">Acrocarpospora pleiomorpha</name>
    <dbReference type="NCBI Taxonomy" id="90975"/>
    <lineage>
        <taxon>Bacteria</taxon>
        <taxon>Bacillati</taxon>
        <taxon>Actinomycetota</taxon>
        <taxon>Actinomycetes</taxon>
        <taxon>Streptosporangiales</taxon>
        <taxon>Streptosporangiaceae</taxon>
        <taxon>Acrocarpospora</taxon>
    </lineage>
</organism>
<keyword evidence="3" id="KW-1185">Reference proteome</keyword>
<gene>
    <name evidence="2" type="ORF">Aple_001980</name>
</gene>
<evidence type="ECO:0000313" key="3">
    <source>
        <dbReference type="Proteomes" id="UP000377595"/>
    </source>
</evidence>
<dbReference type="RefSeq" id="WP_155342492.1">
    <property type="nucleotide sequence ID" value="NZ_BAAAHM010000001.1"/>
</dbReference>
<dbReference type="Gene3D" id="3.10.450.50">
    <property type="match status" value="1"/>
</dbReference>
<accession>A0A5M3XEF8</accession>
<comment type="caution">
    <text evidence="2">The sequence shown here is derived from an EMBL/GenBank/DDBJ whole genome shotgun (WGS) entry which is preliminary data.</text>
</comment>
<feature type="domain" description="SnoaL-like" evidence="1">
    <location>
        <begin position="10"/>
        <end position="113"/>
    </location>
</feature>
<proteinExistence type="predicted"/>
<dbReference type="InterPro" id="IPR037401">
    <property type="entry name" value="SnoaL-like"/>
</dbReference>
<dbReference type="PANTHER" id="PTHR41252:SF1">
    <property type="entry name" value="BLR2505 PROTEIN"/>
    <property type="match status" value="1"/>
</dbReference>
<dbReference type="OrthoDB" id="9804765at2"/>
<dbReference type="Proteomes" id="UP000377595">
    <property type="component" value="Unassembled WGS sequence"/>
</dbReference>
<name>A0A5M3XEF8_9ACTN</name>
<protein>
    <recommendedName>
        <fullName evidence="1">SnoaL-like domain-containing protein</fullName>
    </recommendedName>
</protein>
<evidence type="ECO:0000313" key="2">
    <source>
        <dbReference type="EMBL" id="GES17303.1"/>
    </source>
</evidence>
<dbReference type="InterPro" id="IPR032710">
    <property type="entry name" value="NTF2-like_dom_sf"/>
</dbReference>
<dbReference type="PANTHER" id="PTHR41252">
    <property type="entry name" value="BLR2505 PROTEIN"/>
    <property type="match status" value="1"/>
</dbReference>